<reference evidence="2" key="1">
    <citation type="submission" date="2014-01" db="EMBL/GenBank/DDBJ databases">
        <authorList>
            <person name="Brown-Elliot B."/>
            <person name="Wallace R."/>
            <person name="Lenaerts A."/>
            <person name="Ordway D."/>
            <person name="DeGroote M.A."/>
            <person name="Parker T."/>
            <person name="Sizemore C."/>
            <person name="Tallon L.J."/>
            <person name="Sadzewicz L.K."/>
            <person name="Sengamalay N."/>
            <person name="Fraser C.M."/>
            <person name="Hine E."/>
            <person name="Shefchek K.A."/>
            <person name="Das S.P."/>
            <person name="Tettelin H."/>
        </authorList>
    </citation>
    <scope>NUCLEOTIDE SEQUENCE [LARGE SCALE GENOMIC DNA]</scope>
    <source>
        <strain evidence="2">4042</strain>
    </source>
</reference>
<dbReference type="PATRIC" id="fig|1299334.3.peg.244"/>
<organism evidence="2">
    <name type="scientific">Mycobacterium xenopi 4042</name>
    <dbReference type="NCBI Taxonomy" id="1299334"/>
    <lineage>
        <taxon>Bacteria</taxon>
        <taxon>Bacillati</taxon>
        <taxon>Actinomycetota</taxon>
        <taxon>Actinomycetes</taxon>
        <taxon>Mycobacteriales</taxon>
        <taxon>Mycobacteriaceae</taxon>
        <taxon>Mycobacterium</taxon>
    </lineage>
</organism>
<sequence length="45" mass="4561">MSIGGLIKHATVCSGIGWRGSPPPRVPPTDTLPFAEAPGATKASM</sequence>
<dbReference type="EMBL" id="JAOB01000005">
    <property type="protein sequence ID" value="EUA78519.1"/>
    <property type="molecule type" value="Genomic_DNA"/>
</dbReference>
<comment type="caution">
    <text evidence="2">The sequence shown here is derived from an EMBL/GenBank/DDBJ whole genome shotgun (WGS) entry which is preliminary data.</text>
</comment>
<evidence type="ECO:0000313" key="2">
    <source>
        <dbReference type="EMBL" id="EUA78519.1"/>
    </source>
</evidence>
<gene>
    <name evidence="2" type="ORF">I553_3867</name>
</gene>
<accession>X8ED48</accession>
<proteinExistence type="predicted"/>
<protein>
    <submittedName>
        <fullName evidence="2">Uncharacterized protein</fullName>
    </submittedName>
</protein>
<evidence type="ECO:0000256" key="1">
    <source>
        <dbReference type="SAM" id="MobiDB-lite"/>
    </source>
</evidence>
<dbReference type="AlphaFoldDB" id="X8ED48"/>
<name>X8ED48_MYCXE</name>
<feature type="region of interest" description="Disordered" evidence="1">
    <location>
        <begin position="17"/>
        <end position="45"/>
    </location>
</feature>